<accession>A0A1E5XIW6</accession>
<evidence type="ECO:0000313" key="2">
    <source>
        <dbReference type="Proteomes" id="UP000095463"/>
    </source>
</evidence>
<evidence type="ECO:0000313" key="1">
    <source>
        <dbReference type="EMBL" id="OEO28521.1"/>
    </source>
</evidence>
<sequence length="75" mass="7978">MQSNISLLIDEQGVAMSEKNESERLEQALETVDQGRRDALRKLVTTSAFAVPVVVSFAVDGLMVSPALAANGTNS</sequence>
<proteinExistence type="predicted"/>
<organism evidence="1 2">
    <name type="scientific">Devosia insulae DS-56</name>
    <dbReference type="NCBI Taxonomy" id="1116389"/>
    <lineage>
        <taxon>Bacteria</taxon>
        <taxon>Pseudomonadati</taxon>
        <taxon>Pseudomonadota</taxon>
        <taxon>Alphaproteobacteria</taxon>
        <taxon>Hyphomicrobiales</taxon>
        <taxon>Devosiaceae</taxon>
        <taxon>Devosia</taxon>
    </lineage>
</organism>
<dbReference type="RefSeq" id="WP_069912188.1">
    <property type="nucleotide sequence ID" value="NZ_LAJE02000365.1"/>
</dbReference>
<dbReference type="Proteomes" id="UP000095463">
    <property type="component" value="Unassembled WGS sequence"/>
</dbReference>
<keyword evidence="2" id="KW-1185">Reference proteome</keyword>
<reference evidence="1 2" key="1">
    <citation type="journal article" date="2015" name="Genome Announc.">
        <title>Genome Assemblies of Three Soil-Associated Devosia species: D. insulae, D. limi, and D. soli.</title>
        <authorList>
            <person name="Hassan Y.I."/>
            <person name="Lepp D."/>
            <person name="Zhou T."/>
        </authorList>
    </citation>
    <scope>NUCLEOTIDE SEQUENCE [LARGE SCALE GENOMIC DNA]</scope>
    <source>
        <strain evidence="1 2">DS-56</strain>
    </source>
</reference>
<dbReference type="EMBL" id="LAJE02000365">
    <property type="protein sequence ID" value="OEO28521.1"/>
    <property type="molecule type" value="Genomic_DNA"/>
</dbReference>
<dbReference type="AlphaFoldDB" id="A0A1E5XIW6"/>
<comment type="caution">
    <text evidence="1">The sequence shown here is derived from an EMBL/GenBank/DDBJ whole genome shotgun (WGS) entry which is preliminary data.</text>
</comment>
<gene>
    <name evidence="1" type="ORF">VW23_004490</name>
</gene>
<protein>
    <submittedName>
        <fullName evidence="1">Uncharacterized protein</fullName>
    </submittedName>
</protein>
<name>A0A1E5XIW6_9HYPH</name>